<reference evidence="1 2" key="1">
    <citation type="submission" date="2018-07" db="EMBL/GenBank/DDBJ databases">
        <title>Complete genome sequence of soil actinomycete Streptomyces cavourensis tj430.</title>
        <authorList>
            <person name="Wang P."/>
            <person name="Huang Y."/>
        </authorList>
    </citation>
    <scope>NUCLEOTIDE SEQUENCE [LARGE SCALE GENOMIC DNA]</scope>
    <source>
        <strain evidence="1 2">TJ430</strain>
    </source>
</reference>
<accession>A0AAD0VD06</accession>
<evidence type="ECO:0000313" key="1">
    <source>
        <dbReference type="EMBL" id="AXI70205.1"/>
    </source>
</evidence>
<dbReference type="AlphaFoldDB" id="A0AAD0VD06"/>
<gene>
    <name evidence="1" type="ORF">DTW94_02155</name>
</gene>
<name>A0AAD0VD06_9ACTN</name>
<organism evidence="1 2">
    <name type="scientific">Streptomyces cavourensis</name>
    <dbReference type="NCBI Taxonomy" id="67258"/>
    <lineage>
        <taxon>Bacteria</taxon>
        <taxon>Bacillati</taxon>
        <taxon>Actinomycetota</taxon>
        <taxon>Actinomycetes</taxon>
        <taxon>Kitasatosporales</taxon>
        <taxon>Streptomycetaceae</taxon>
        <taxon>Streptomyces</taxon>
    </lineage>
</organism>
<proteinExistence type="predicted"/>
<sequence>MDHDLEELRRVGGILNEAFVLLRSEEKRLAELQPGRGHDNSAGSPQQTLIGVGEMIDGLRRRMDGLALYVGFMTLGLEKQAARERAVLRYTPLSVPSGVNRMARPLGEDTVKAMHLLRELDTFFSGDFADEIDRTLAVPEATYPPADWDAYMKAPQREGAGNADVAP</sequence>
<dbReference type="EMBL" id="CP030930">
    <property type="protein sequence ID" value="AXI70205.1"/>
    <property type="molecule type" value="Genomic_DNA"/>
</dbReference>
<evidence type="ECO:0000313" key="2">
    <source>
        <dbReference type="Proteomes" id="UP000253779"/>
    </source>
</evidence>
<protein>
    <submittedName>
        <fullName evidence="1">Uncharacterized protein</fullName>
    </submittedName>
</protein>
<dbReference type="Proteomes" id="UP000253779">
    <property type="component" value="Chromosome"/>
</dbReference>
<dbReference type="RefSeq" id="WP_114929183.1">
    <property type="nucleotide sequence ID" value="NZ_CP030930.1"/>
</dbReference>